<keyword evidence="3 6" id="KW-0067">ATP-binding</keyword>
<evidence type="ECO:0000313" key="6">
    <source>
        <dbReference type="EMBL" id="QGG42218.1"/>
    </source>
</evidence>
<dbReference type="KEGG" id="aef:GEV26_13035"/>
<dbReference type="PANTHER" id="PTHR19211">
    <property type="entry name" value="ATP-BINDING TRANSPORT PROTEIN-RELATED"/>
    <property type="match status" value="1"/>
</dbReference>
<dbReference type="Gene3D" id="3.40.50.300">
    <property type="entry name" value="P-loop containing nucleotide triphosphate hydrolases"/>
    <property type="match status" value="2"/>
</dbReference>
<keyword evidence="1" id="KW-0677">Repeat</keyword>
<dbReference type="FunFam" id="3.40.50.300:FF:001320">
    <property type="entry name" value="Heme ABC transporter ATP-binding protein"/>
    <property type="match status" value="1"/>
</dbReference>
<keyword evidence="7" id="KW-1185">Reference proteome</keyword>
<dbReference type="GO" id="GO:0005524">
    <property type="term" value="F:ATP binding"/>
    <property type="evidence" value="ECO:0007669"/>
    <property type="project" value="UniProtKB-KW"/>
</dbReference>
<evidence type="ECO:0000256" key="4">
    <source>
        <dbReference type="SAM" id="Coils"/>
    </source>
</evidence>
<evidence type="ECO:0000256" key="3">
    <source>
        <dbReference type="ARBA" id="ARBA00022840"/>
    </source>
</evidence>
<keyword evidence="2" id="KW-0547">Nucleotide-binding</keyword>
<keyword evidence="4" id="KW-0175">Coiled coil</keyword>
<dbReference type="EMBL" id="CP045737">
    <property type="protein sequence ID" value="QGG42218.1"/>
    <property type="molecule type" value="Genomic_DNA"/>
</dbReference>
<feature type="domain" description="ABC transporter" evidence="5">
    <location>
        <begin position="5"/>
        <end position="237"/>
    </location>
</feature>
<dbReference type="InterPro" id="IPR027417">
    <property type="entry name" value="P-loop_NTPase"/>
</dbReference>
<organism evidence="6 7">
    <name type="scientific">Aeromicrobium yanjiei</name>
    <dbReference type="NCBI Taxonomy" id="2662028"/>
    <lineage>
        <taxon>Bacteria</taxon>
        <taxon>Bacillati</taxon>
        <taxon>Actinomycetota</taxon>
        <taxon>Actinomycetes</taxon>
        <taxon>Propionibacteriales</taxon>
        <taxon>Nocardioidaceae</taxon>
        <taxon>Aeromicrobium</taxon>
    </lineage>
</organism>
<dbReference type="PANTHER" id="PTHR19211:SF6">
    <property type="entry name" value="BLL7188 PROTEIN"/>
    <property type="match status" value="1"/>
</dbReference>
<dbReference type="PROSITE" id="PS00211">
    <property type="entry name" value="ABC_TRANSPORTER_1"/>
    <property type="match status" value="1"/>
</dbReference>
<protein>
    <submittedName>
        <fullName evidence="6">ATP-binding cassette domain-containing protein</fullName>
    </submittedName>
</protein>
<evidence type="ECO:0000256" key="2">
    <source>
        <dbReference type="ARBA" id="ARBA00022741"/>
    </source>
</evidence>
<gene>
    <name evidence="6" type="ORF">GEV26_13035</name>
</gene>
<dbReference type="SMART" id="SM00382">
    <property type="entry name" value="AAA"/>
    <property type="match status" value="2"/>
</dbReference>
<name>A0A5Q2MHT5_9ACTN</name>
<evidence type="ECO:0000259" key="5">
    <source>
        <dbReference type="PROSITE" id="PS50893"/>
    </source>
</evidence>
<dbReference type="InterPro" id="IPR003439">
    <property type="entry name" value="ABC_transporter-like_ATP-bd"/>
</dbReference>
<dbReference type="Proteomes" id="UP000392064">
    <property type="component" value="Chromosome"/>
</dbReference>
<dbReference type="AlphaFoldDB" id="A0A5Q2MHT5"/>
<dbReference type="InterPro" id="IPR050611">
    <property type="entry name" value="ABCF"/>
</dbReference>
<sequence length="539" mass="58273">MRTSLTTHQLGFTWPDGTTVLRDLELTIGPGRHGLVGRNGAGKSTLLELLAGRLTPLEGTVTVDGALAHLPQDPGLDPGRTVSDVLGVTGTLGALARIEAGEVRQDDLDLVGDDWDVAERTTAELGRLGLAHVGLDRPVGTISGGELVLLSLAALLLGRPAVLLLDEPTNNLDVAARQRLIDIITGWRGTLVVVSHDRELLNTMDDIGELRDGQVHWYGGSYDDYEAAVAAEQEAAERAVRAAEADVRTQKRELAESQAVLAHRRRYGQKMNAQKREPKIVMGNRKRSAQVSAGKLRATHEDRLAAAGEHLDVAEARLRGDREIRVDLPATTVPPARDVLRLQGVRPQHGWIELDLDVRGPERIALTGPNGSGKTSLLRTITGELEPAAGTVDVHVPWRMLPQRMDLIDESLTVAENIARIAPDASETDRRSRLARFLFRGRAADQLASTLSGGERLRATLACLLLAEPAPQLLLLDEPTNNLDLPSVRHLVEALRSYRGALIVVSHDQTFLADLDLNRRIEAAPSGGTGACPGRTLDE</sequence>
<reference evidence="6 7" key="1">
    <citation type="submission" date="2019-11" db="EMBL/GenBank/DDBJ databases">
        <authorList>
            <person name="Li J."/>
        </authorList>
    </citation>
    <scope>NUCLEOTIDE SEQUENCE [LARGE SCALE GENOMIC DNA]</scope>
    <source>
        <strain evidence="6 7">MF47</strain>
    </source>
</reference>
<feature type="coiled-coil region" evidence="4">
    <location>
        <begin position="222"/>
        <end position="260"/>
    </location>
</feature>
<evidence type="ECO:0000256" key="1">
    <source>
        <dbReference type="ARBA" id="ARBA00022737"/>
    </source>
</evidence>
<evidence type="ECO:0000313" key="7">
    <source>
        <dbReference type="Proteomes" id="UP000392064"/>
    </source>
</evidence>
<dbReference type="PROSITE" id="PS50893">
    <property type="entry name" value="ABC_TRANSPORTER_2"/>
    <property type="match status" value="2"/>
</dbReference>
<dbReference type="RefSeq" id="WP_153653684.1">
    <property type="nucleotide sequence ID" value="NZ_CP045737.1"/>
</dbReference>
<dbReference type="FunFam" id="3.40.50.300:FF:000597">
    <property type="entry name" value="ABC transporter ATP-binding protein"/>
    <property type="match status" value="1"/>
</dbReference>
<dbReference type="InterPro" id="IPR017871">
    <property type="entry name" value="ABC_transporter-like_CS"/>
</dbReference>
<dbReference type="Pfam" id="PF00005">
    <property type="entry name" value="ABC_tran"/>
    <property type="match status" value="2"/>
</dbReference>
<accession>A0A5Q2MHT5</accession>
<dbReference type="CDD" id="cd03221">
    <property type="entry name" value="ABCF_EF-3"/>
    <property type="match status" value="1"/>
</dbReference>
<dbReference type="InterPro" id="IPR003593">
    <property type="entry name" value="AAA+_ATPase"/>
</dbReference>
<proteinExistence type="predicted"/>
<feature type="domain" description="ABC transporter" evidence="5">
    <location>
        <begin position="334"/>
        <end position="539"/>
    </location>
</feature>
<dbReference type="SUPFAM" id="SSF52540">
    <property type="entry name" value="P-loop containing nucleoside triphosphate hydrolases"/>
    <property type="match status" value="2"/>
</dbReference>
<dbReference type="GO" id="GO:0016887">
    <property type="term" value="F:ATP hydrolysis activity"/>
    <property type="evidence" value="ECO:0007669"/>
    <property type="project" value="InterPro"/>
</dbReference>